<reference evidence="2" key="1">
    <citation type="journal article" date="2020" name="Plant Biotechnol. J.">
        <title>The pomegranate (Punica granatum L.) draft genome dissects genetic divergence between soft- and hard-seeded cultivars.</title>
        <authorList>
            <person name="Luo X."/>
            <person name="Li H."/>
            <person name="Wu Z."/>
            <person name="Yao W."/>
            <person name="Zhao P."/>
            <person name="Cao D."/>
            <person name="Yu H."/>
            <person name="Li K."/>
            <person name="Poudel K."/>
            <person name="Zhao D."/>
            <person name="Zhang F."/>
            <person name="Xia X."/>
            <person name="Chen L."/>
            <person name="Wang Q."/>
            <person name="Jing D."/>
            <person name="Cao S."/>
        </authorList>
    </citation>
    <scope>NUCLEOTIDE SEQUENCE [LARGE SCALE GENOMIC DNA]</scope>
    <source>
        <strain evidence="2">cv. Tunisia</strain>
    </source>
</reference>
<feature type="region of interest" description="Disordered" evidence="1">
    <location>
        <begin position="1"/>
        <end position="23"/>
    </location>
</feature>
<gene>
    <name evidence="3" type="primary">LOC116193766</name>
</gene>
<name>A0A6P8CBA3_PUNGR</name>
<evidence type="ECO:0000256" key="1">
    <source>
        <dbReference type="SAM" id="MobiDB-lite"/>
    </source>
</evidence>
<sequence length="529" mass="61586">MMLFQHNSSSSKEESKVSQNASTSRSLYWYSKQAEGIATAGEEFAGNDEGDDNNLNVEGHVEDVFEDPLFDEGDVDLVDDMDLFDINVKMRLPVGQNATDVAWEDSTDDGDESDGLSSIHSSDHEGTRKRWPKFNPKRDMKNPKFYEGMLFASSAILNKAVRRYNIINKVNVGVVRNEKKNVNADCFYSKVWFLRASLNKKLNAIQIKKYKNEHTCGKELPTKYITQSWLVETYMDHFLANPKWSSKAFAYQLNVDYKAKANRMKLCRVGKHALKMLKMDKEGQYGRLWDYVEELKKRNPSSSISIGCDHLIFQKMYVCIEACKKGYLKGFVEIKLRESWSWFINNLANDLNIEDSRQWTLMANIEKGLVQALDNLMPLAEKRLCVRHLWKNMCSVEDIKKGEFKRCMENQKKEDQNAWNWLQDKPPTQWKWQLSGIPKNNAIACIIQERRRPEEFMDSFYSVESFKASYEHVIYSLKDMDDYELTGLEPIKTHAFTTKRGRIQNVRRKTTNEQIAHVTEDRVHIINKT</sequence>
<dbReference type="GeneID" id="116193766"/>
<dbReference type="PANTHER" id="PTHR31973:SF187">
    <property type="entry name" value="MUTATOR TRANSPOSASE MUDRA PROTEIN"/>
    <property type="match status" value="1"/>
</dbReference>
<dbReference type="RefSeq" id="XP_031378378.1">
    <property type="nucleotide sequence ID" value="XM_031522518.1"/>
</dbReference>
<proteinExistence type="predicted"/>
<dbReference type="PANTHER" id="PTHR31973">
    <property type="entry name" value="POLYPROTEIN, PUTATIVE-RELATED"/>
    <property type="match status" value="1"/>
</dbReference>
<evidence type="ECO:0000313" key="3">
    <source>
        <dbReference type="RefSeq" id="XP_031378378.1"/>
    </source>
</evidence>
<reference evidence="3" key="2">
    <citation type="submission" date="2025-08" db="UniProtKB">
        <authorList>
            <consortium name="RefSeq"/>
        </authorList>
    </citation>
    <scope>IDENTIFICATION</scope>
    <source>
        <tissue evidence="3">Leaf</tissue>
    </source>
</reference>
<dbReference type="Proteomes" id="UP000515151">
    <property type="component" value="Chromosome 2"/>
</dbReference>
<evidence type="ECO:0000313" key="2">
    <source>
        <dbReference type="Proteomes" id="UP000515151"/>
    </source>
</evidence>
<accession>A0A6P8CBA3</accession>
<keyword evidence="2" id="KW-1185">Reference proteome</keyword>
<feature type="region of interest" description="Disordered" evidence="1">
    <location>
        <begin position="101"/>
        <end position="136"/>
    </location>
</feature>
<feature type="compositionally biased region" description="Acidic residues" evidence="1">
    <location>
        <begin position="102"/>
        <end position="114"/>
    </location>
</feature>
<organism evidence="2 3">
    <name type="scientific">Punica granatum</name>
    <name type="common">Pomegranate</name>
    <dbReference type="NCBI Taxonomy" id="22663"/>
    <lineage>
        <taxon>Eukaryota</taxon>
        <taxon>Viridiplantae</taxon>
        <taxon>Streptophyta</taxon>
        <taxon>Embryophyta</taxon>
        <taxon>Tracheophyta</taxon>
        <taxon>Spermatophyta</taxon>
        <taxon>Magnoliopsida</taxon>
        <taxon>eudicotyledons</taxon>
        <taxon>Gunneridae</taxon>
        <taxon>Pentapetalae</taxon>
        <taxon>rosids</taxon>
        <taxon>malvids</taxon>
        <taxon>Myrtales</taxon>
        <taxon>Lythraceae</taxon>
        <taxon>Punica</taxon>
    </lineage>
</organism>
<dbReference type="AlphaFoldDB" id="A0A6P8CBA3"/>
<dbReference type="OrthoDB" id="913028at2759"/>
<protein>
    <submittedName>
        <fullName evidence="3">Uncharacterized protein LOC116193766</fullName>
    </submittedName>
</protein>